<protein>
    <recommendedName>
        <fullName evidence="6">Carboxylic ester hydrolase</fullName>
        <ecNumber evidence="6">3.1.1.-</ecNumber>
    </recommendedName>
</protein>
<evidence type="ECO:0000313" key="8">
    <source>
        <dbReference type="EMBL" id="CAG9762418.1"/>
    </source>
</evidence>
<evidence type="ECO:0000313" key="9">
    <source>
        <dbReference type="Proteomes" id="UP001152799"/>
    </source>
</evidence>
<keyword evidence="2" id="KW-0719">Serine esterase</keyword>
<evidence type="ECO:0000256" key="5">
    <source>
        <dbReference type="ARBA" id="ARBA00023180"/>
    </source>
</evidence>
<dbReference type="InterPro" id="IPR029058">
    <property type="entry name" value="AB_hydrolase_fold"/>
</dbReference>
<reference evidence="8" key="1">
    <citation type="submission" date="2022-01" db="EMBL/GenBank/DDBJ databases">
        <authorList>
            <person name="King R."/>
        </authorList>
    </citation>
    <scope>NUCLEOTIDE SEQUENCE</scope>
</reference>
<dbReference type="EC" id="3.1.1.-" evidence="6"/>
<evidence type="ECO:0000256" key="6">
    <source>
        <dbReference type="RuleBase" id="RU361235"/>
    </source>
</evidence>
<dbReference type="InterPro" id="IPR002018">
    <property type="entry name" value="CarbesteraseB"/>
</dbReference>
<accession>A0A9N9MGX0</accession>
<keyword evidence="3 6" id="KW-0378">Hydrolase</keyword>
<evidence type="ECO:0000256" key="2">
    <source>
        <dbReference type="ARBA" id="ARBA00022487"/>
    </source>
</evidence>
<evidence type="ECO:0000259" key="7">
    <source>
        <dbReference type="Pfam" id="PF00135"/>
    </source>
</evidence>
<dbReference type="SUPFAM" id="SSF53474">
    <property type="entry name" value="alpha/beta-Hydrolases"/>
    <property type="match status" value="1"/>
</dbReference>
<dbReference type="PROSITE" id="PS00941">
    <property type="entry name" value="CARBOXYLESTERASE_B_2"/>
    <property type="match status" value="1"/>
</dbReference>
<organism evidence="8 9">
    <name type="scientific">Ceutorhynchus assimilis</name>
    <name type="common">cabbage seed weevil</name>
    <dbReference type="NCBI Taxonomy" id="467358"/>
    <lineage>
        <taxon>Eukaryota</taxon>
        <taxon>Metazoa</taxon>
        <taxon>Ecdysozoa</taxon>
        <taxon>Arthropoda</taxon>
        <taxon>Hexapoda</taxon>
        <taxon>Insecta</taxon>
        <taxon>Pterygota</taxon>
        <taxon>Neoptera</taxon>
        <taxon>Endopterygota</taxon>
        <taxon>Coleoptera</taxon>
        <taxon>Polyphaga</taxon>
        <taxon>Cucujiformia</taxon>
        <taxon>Curculionidae</taxon>
        <taxon>Ceutorhynchinae</taxon>
        <taxon>Ceutorhynchus</taxon>
    </lineage>
</organism>
<dbReference type="OrthoDB" id="19653at2759"/>
<dbReference type="InterPro" id="IPR019819">
    <property type="entry name" value="Carboxylesterase_B_CS"/>
</dbReference>
<dbReference type="PROSITE" id="PS00122">
    <property type="entry name" value="CARBOXYLESTERASE_B_1"/>
    <property type="match status" value="1"/>
</dbReference>
<name>A0A9N9MGX0_9CUCU</name>
<dbReference type="Pfam" id="PF00135">
    <property type="entry name" value="COesterase"/>
    <property type="match status" value="1"/>
</dbReference>
<dbReference type="Gene3D" id="3.40.50.1820">
    <property type="entry name" value="alpha/beta hydrolase"/>
    <property type="match status" value="1"/>
</dbReference>
<dbReference type="PANTHER" id="PTHR43142:SF1">
    <property type="entry name" value="CARBOXYLIC ESTER HYDROLASE"/>
    <property type="match status" value="1"/>
</dbReference>
<comment type="similarity">
    <text evidence="1 6">Belongs to the type-B carboxylesterase/lipase family.</text>
</comment>
<dbReference type="GO" id="GO:0052689">
    <property type="term" value="F:carboxylic ester hydrolase activity"/>
    <property type="evidence" value="ECO:0007669"/>
    <property type="project" value="UniProtKB-KW"/>
</dbReference>
<evidence type="ECO:0000256" key="1">
    <source>
        <dbReference type="ARBA" id="ARBA00005964"/>
    </source>
</evidence>
<keyword evidence="9" id="KW-1185">Reference proteome</keyword>
<dbReference type="Proteomes" id="UP001152799">
    <property type="component" value="Chromosome 11"/>
</dbReference>
<keyword evidence="5" id="KW-0325">Glycoprotein</keyword>
<proteinExistence type="inferred from homology"/>
<dbReference type="PANTHER" id="PTHR43142">
    <property type="entry name" value="CARBOXYLIC ESTER HYDROLASE"/>
    <property type="match status" value="1"/>
</dbReference>
<sequence length="559" mass="62331">MLQRNIVSVFLVIFFSRIKCEDEVRTINWTIPDGEIQGQIHRTVNNNLSYCSFRGIPYAKPPVNNLRFASPIENDPWEGLHDATHDRSECTQYASGDLLGDEMLGSEDCLYINVYIPSKAIDPKANLSVLVWIHGGSFTSGNSSYVKFGPDYFLDQNLVFVSFNYRLGIFGFFSTEDGACPGNWGIKDQILALKWVQKNIAYFGGRPDNVTVFGQSAGAVSVNLLLQTKLAEGLFHGAILSSGTSLNLWGLNTRASLTSTLLGFNLGIDSSNSTELVEQLRSVNAEKIQKVGWTTVLTLFLTNALRGLPWAPVMEPNIEGAVLKDPSEFSLSQGNFSKVPVLMGMNSNEAAVFTEVPFLLKLYLLYYDVVVSYLTPYSMTKDSVKRLAAGEYIKLHFFGLLPIPTSAEKLINFVSADQFFRPIRQACTLMSQHVNAFFYIFGYTDPALGATESDTGVGHGGDLQYVFRSYDNNTKTDVQVSEMLVKLYSNFVKYGNPTPIEDSAFNNTIWPSVNASASNLDYVWLNQSMVVDVNPKQEIFEYYSEVWSTFGDETEMTTY</sequence>
<feature type="signal peptide" evidence="6">
    <location>
        <begin position="1"/>
        <end position="20"/>
    </location>
</feature>
<evidence type="ECO:0000256" key="4">
    <source>
        <dbReference type="ARBA" id="ARBA00023157"/>
    </source>
</evidence>
<dbReference type="InterPro" id="IPR019826">
    <property type="entry name" value="Carboxylesterase_B_AS"/>
</dbReference>
<keyword evidence="4" id="KW-1015">Disulfide bond</keyword>
<dbReference type="AlphaFoldDB" id="A0A9N9MGX0"/>
<dbReference type="EMBL" id="OU892287">
    <property type="protein sequence ID" value="CAG9762418.1"/>
    <property type="molecule type" value="Genomic_DNA"/>
</dbReference>
<evidence type="ECO:0000256" key="3">
    <source>
        <dbReference type="ARBA" id="ARBA00022801"/>
    </source>
</evidence>
<feature type="domain" description="Carboxylesterase type B" evidence="7">
    <location>
        <begin position="30"/>
        <end position="536"/>
    </location>
</feature>
<gene>
    <name evidence="8" type="ORF">CEUTPL_LOCUS3097</name>
</gene>
<keyword evidence="6" id="KW-0732">Signal</keyword>
<feature type="chain" id="PRO_5040547373" description="Carboxylic ester hydrolase" evidence="6">
    <location>
        <begin position="21"/>
        <end position="559"/>
    </location>
</feature>